<dbReference type="EMBL" id="QNRO01000004">
    <property type="protein sequence ID" value="RBP32375.1"/>
    <property type="molecule type" value="Genomic_DNA"/>
</dbReference>
<dbReference type="Proteomes" id="UP000252995">
    <property type="component" value="Unassembled WGS sequence"/>
</dbReference>
<sequence>MTCSVNTKGSRTLLDLCPATFLPALRGRAFWIGLGLAGLLLSPDPLQAAPSPIQSDFADDAVVATLPDTPPIPEQLPTTSTDLADRVQNLISQARSTGDPRYLGYAERLFQRWPESSLNDRLLVLRATLSQSLHRFEQAREDLTVVLERSRNRQHRIQARLTLANLETVRGRYAEAQHHCYQLALDYPGLIAESCSAQVAARTGDPEAAYRALETRLANSDAKRPTARLWAEGTLGDIAAQLGREAAARHWRDVLSASPSDLYIRAQLADWHLQRGHYREVVALTESYEQVDSLAVIRAIAMHRSQHPEQDALTQQLRERFSEARWRGALLHQRDYARFLLDVEGRPEQALEHAWDNWQSQREPLDTRLLLRAAQAAGNRDTLAFLRQWLEQYGQTDARYPEVAS</sequence>
<comment type="caution">
    <text evidence="1">The sequence shown here is derived from an EMBL/GenBank/DDBJ whole genome shotgun (WGS) entry which is preliminary data.</text>
</comment>
<dbReference type="Gene3D" id="1.25.40.10">
    <property type="entry name" value="Tetratricopeptide repeat domain"/>
    <property type="match status" value="2"/>
</dbReference>
<evidence type="ECO:0000313" key="1">
    <source>
        <dbReference type="EMBL" id="RBP32375.1"/>
    </source>
</evidence>
<name>A0A366GVW7_9GAMM</name>
<accession>A0A366GVW7</accession>
<dbReference type="AlphaFoldDB" id="A0A366GVW7"/>
<evidence type="ECO:0008006" key="3">
    <source>
        <dbReference type="Google" id="ProtNLM"/>
    </source>
</evidence>
<organism evidence="1 2">
    <name type="scientific">Marinobacter pelagius</name>
    <dbReference type="NCBI Taxonomy" id="379482"/>
    <lineage>
        <taxon>Bacteria</taxon>
        <taxon>Pseudomonadati</taxon>
        <taxon>Pseudomonadota</taxon>
        <taxon>Gammaproteobacteria</taxon>
        <taxon>Pseudomonadales</taxon>
        <taxon>Marinobacteraceae</taxon>
        <taxon>Marinobacter</taxon>
    </lineage>
</organism>
<gene>
    <name evidence="1" type="ORF">DET50_104144</name>
</gene>
<dbReference type="InterPro" id="IPR011990">
    <property type="entry name" value="TPR-like_helical_dom_sf"/>
</dbReference>
<dbReference type="SUPFAM" id="SSF48452">
    <property type="entry name" value="TPR-like"/>
    <property type="match status" value="1"/>
</dbReference>
<protein>
    <recommendedName>
        <fullName evidence="3">Tetratricopeptide repeat protein</fullName>
    </recommendedName>
</protein>
<proteinExistence type="predicted"/>
<reference evidence="1 2" key="1">
    <citation type="submission" date="2018-06" db="EMBL/GenBank/DDBJ databases">
        <title>Freshwater and sediment microbial communities from various areas in North America, analyzing microbe dynamics in response to fracking.</title>
        <authorList>
            <person name="Lamendella R."/>
        </authorList>
    </citation>
    <scope>NUCLEOTIDE SEQUENCE [LARGE SCALE GENOMIC DNA]</scope>
    <source>
        <strain evidence="1 2">114J</strain>
    </source>
</reference>
<evidence type="ECO:0000313" key="2">
    <source>
        <dbReference type="Proteomes" id="UP000252995"/>
    </source>
</evidence>